<reference evidence="1" key="4">
    <citation type="submission" date="2024-05" db="EMBL/GenBank/DDBJ databases">
        <authorList>
            <person name="Sun Q."/>
            <person name="Zhou Y."/>
        </authorList>
    </citation>
    <scope>NUCLEOTIDE SEQUENCE</scope>
    <source>
        <strain evidence="1">CGMCC 1.15931</strain>
    </source>
</reference>
<dbReference type="EMBL" id="BMKG01000022">
    <property type="protein sequence ID" value="GGC17050.1"/>
    <property type="molecule type" value="Genomic_DNA"/>
</dbReference>
<dbReference type="AlphaFoldDB" id="A0A6I3T5T4"/>
<dbReference type="Proteomes" id="UP000430634">
    <property type="component" value="Unassembled WGS sequence"/>
</dbReference>
<reference evidence="4" key="2">
    <citation type="journal article" date="2019" name="Int. J. Syst. Evol. Microbiol.">
        <title>The Global Catalogue of Microorganisms (GCM) 10K type strain sequencing project: providing services to taxonomists for standard genome sequencing and annotation.</title>
        <authorList>
            <consortium name="The Broad Institute Genomics Platform"/>
            <consortium name="The Broad Institute Genome Sequencing Center for Infectious Disease"/>
            <person name="Wu L."/>
            <person name="Ma J."/>
        </authorList>
    </citation>
    <scope>NUCLEOTIDE SEQUENCE [LARGE SCALE GENOMIC DNA]</scope>
    <source>
        <strain evidence="4">CGMCC 1.15931</strain>
    </source>
</reference>
<dbReference type="Gene3D" id="3.40.109.10">
    <property type="entry name" value="NADH Oxidase"/>
    <property type="match status" value="1"/>
</dbReference>
<sequence>MSTQFIDDLVAAAVRAPSADNSQPFQLQWDGRALQIRHAVRHPEYNVFGPDSHATLLSIGTLVETLQQLLTANGVTATLQWGSPDGQPYATLVPDSLPAAFTPVSAVLQRHTNRQPYRRDALVPEVLAATGTLAEGGNRITLLQDGPGRKRLVDAVLRSAEARFCNRRLHEWLIGSLRRTPAEVASGDGLDVATLGLPPGGAMLLDFIANWRRMEFLNGLGAYKLLARSEIALIAQAPVLLCLTGPSSSEGVLAAGQLLARVWMQLNQHGVAVHPYYVVTDQVSRLHDGTLAAGFEDTIRAVEGDLARQLGLAPGERLQMILRLGYPRKPVAALSRRLPLAELFRKTA</sequence>
<evidence type="ECO:0008006" key="5">
    <source>
        <dbReference type="Google" id="ProtNLM"/>
    </source>
</evidence>
<accession>A0A6I3T5T4</accession>
<name>A0A6I3T5T4_9BURK</name>
<dbReference type="SUPFAM" id="SSF55469">
    <property type="entry name" value="FMN-dependent nitroreductase-like"/>
    <property type="match status" value="1"/>
</dbReference>
<keyword evidence="4" id="KW-1185">Reference proteome</keyword>
<reference evidence="2 3" key="3">
    <citation type="submission" date="2019-11" db="EMBL/GenBank/DDBJ databases">
        <title>Type strains purchased from KCTC, JCM and DSMZ.</title>
        <authorList>
            <person name="Lu H."/>
        </authorList>
    </citation>
    <scope>NUCLEOTIDE SEQUENCE [LARGE SCALE GENOMIC DNA]</scope>
    <source>
        <strain evidence="2 3">KCTC 52429</strain>
    </source>
</reference>
<dbReference type="EMBL" id="WNKZ01000107">
    <property type="protein sequence ID" value="MTV55822.1"/>
    <property type="molecule type" value="Genomic_DNA"/>
</dbReference>
<evidence type="ECO:0000313" key="1">
    <source>
        <dbReference type="EMBL" id="GGC17050.1"/>
    </source>
</evidence>
<dbReference type="GO" id="GO:0016491">
    <property type="term" value="F:oxidoreductase activity"/>
    <property type="evidence" value="ECO:0007669"/>
    <property type="project" value="InterPro"/>
</dbReference>
<protein>
    <recommendedName>
        <fullName evidence="5">Nitroreductase</fullName>
    </recommendedName>
</protein>
<evidence type="ECO:0000313" key="3">
    <source>
        <dbReference type="Proteomes" id="UP000430634"/>
    </source>
</evidence>
<dbReference type="Proteomes" id="UP000622638">
    <property type="component" value="Unassembled WGS sequence"/>
</dbReference>
<dbReference type="InterPro" id="IPR000415">
    <property type="entry name" value="Nitroreductase-like"/>
</dbReference>
<evidence type="ECO:0000313" key="4">
    <source>
        <dbReference type="Proteomes" id="UP000622638"/>
    </source>
</evidence>
<comment type="caution">
    <text evidence="2">The sequence shown here is derived from an EMBL/GenBank/DDBJ whole genome shotgun (WGS) entry which is preliminary data.</text>
</comment>
<evidence type="ECO:0000313" key="2">
    <source>
        <dbReference type="EMBL" id="MTV55822.1"/>
    </source>
</evidence>
<dbReference type="RefSeq" id="WP_155473080.1">
    <property type="nucleotide sequence ID" value="NZ_BMKG01000022.1"/>
</dbReference>
<dbReference type="OrthoDB" id="272552at2"/>
<reference evidence="1" key="1">
    <citation type="journal article" date="2014" name="Int. J. Syst. Evol. Microbiol.">
        <title>Complete genome of a new Firmicutes species belonging to the dominant human colonic microbiota ('Ruminococcus bicirculans') reveals two chromosomes and a selective capacity to utilize plant glucans.</title>
        <authorList>
            <consortium name="NISC Comparative Sequencing Program"/>
            <person name="Wegmann U."/>
            <person name="Louis P."/>
            <person name="Goesmann A."/>
            <person name="Henrissat B."/>
            <person name="Duncan S.H."/>
            <person name="Flint H.J."/>
        </authorList>
    </citation>
    <scope>NUCLEOTIDE SEQUENCE</scope>
    <source>
        <strain evidence="1">CGMCC 1.15931</strain>
    </source>
</reference>
<organism evidence="2 3">
    <name type="scientific">Pseudoduganella buxea</name>
    <dbReference type="NCBI Taxonomy" id="1949069"/>
    <lineage>
        <taxon>Bacteria</taxon>
        <taxon>Pseudomonadati</taxon>
        <taxon>Pseudomonadota</taxon>
        <taxon>Betaproteobacteria</taxon>
        <taxon>Burkholderiales</taxon>
        <taxon>Oxalobacteraceae</taxon>
        <taxon>Telluria group</taxon>
        <taxon>Pseudoduganella</taxon>
    </lineage>
</organism>
<proteinExistence type="predicted"/>
<gene>
    <name evidence="1" type="ORF">GCM10011572_42960</name>
    <name evidence="2" type="ORF">GM672_24150</name>
</gene>